<evidence type="ECO:0000256" key="6">
    <source>
        <dbReference type="ARBA" id="ARBA00022837"/>
    </source>
</evidence>
<accession>A0A4R8CPM7</accession>
<evidence type="ECO:0000256" key="10">
    <source>
        <dbReference type="SAM" id="SignalP"/>
    </source>
</evidence>
<dbReference type="GO" id="GO:0016837">
    <property type="term" value="F:carbon-oxygen lyase activity, acting on polysaccharides"/>
    <property type="evidence" value="ECO:0007669"/>
    <property type="project" value="TreeGrafter"/>
</dbReference>
<dbReference type="Gene3D" id="2.160.20.10">
    <property type="entry name" value="Single-stranded right-handed beta-helix, Pectin lyase-like"/>
    <property type="match status" value="2"/>
</dbReference>
<proteinExistence type="inferred from homology"/>
<evidence type="ECO:0000256" key="1">
    <source>
        <dbReference type="ARBA" id="ARBA00001913"/>
    </source>
</evidence>
<gene>
    <name evidence="12" type="ORF">EV653_3254</name>
</gene>
<dbReference type="InterPro" id="IPR052052">
    <property type="entry name" value="Polysaccharide_Lyase_9"/>
</dbReference>
<sequence>MRDAVRTPLSHAEGMKHLGRAVGIMVLSAAALACPLAARAATTTLYVDRTVNGCSDSGPGTATTPYCTIVKGVSKLAAGYTLYVGDGTYSETIKPAVSGTAAAPITITGWPGRHPTLTPAGYGANISSRSYITLSGLTFTGTRYDGIYVSGSHDITVSGNTVSGAGQQASGETAYGISVRGSSTSVVSGNDVHHNNGTGILVSSGSSVILVTGNSASFNAEGFRRNANGINVISPGNTVLRNVTHDNEDSGIQFYTGGNNNLAALNVTYNNGDHGIDDLNVTGGRLIGNTVYRNCTTGINVEGTSGDYQVMNNVAVDNAVYPAYNGISCSRRAGNIGIWDSAPSSTTVDHNLVWLTQAGKMYAFGTTYTSLAAMQAATQQESHGVQADPRFVAAGSWNLRPATGSPAIDRGNSGVFGEESADIEGQSRVDDPASSNSFAEGPRRYDDLGAYEYQP</sequence>
<evidence type="ECO:0000256" key="8">
    <source>
        <dbReference type="ARBA" id="ARBA00038263"/>
    </source>
</evidence>
<evidence type="ECO:0000256" key="2">
    <source>
        <dbReference type="ARBA" id="ARBA00004613"/>
    </source>
</evidence>
<dbReference type="SMART" id="SM00710">
    <property type="entry name" value="PbH1"/>
    <property type="match status" value="6"/>
</dbReference>
<comment type="caution">
    <text evidence="12">The sequence shown here is derived from an EMBL/GenBank/DDBJ whole genome shotgun (WGS) entry which is preliminary data.</text>
</comment>
<evidence type="ECO:0000313" key="13">
    <source>
        <dbReference type="Proteomes" id="UP000295146"/>
    </source>
</evidence>
<evidence type="ECO:0000256" key="7">
    <source>
        <dbReference type="ARBA" id="ARBA00023239"/>
    </source>
</evidence>
<feature type="region of interest" description="Disordered" evidence="9">
    <location>
        <begin position="402"/>
        <end position="455"/>
    </location>
</feature>
<dbReference type="InterPro" id="IPR039448">
    <property type="entry name" value="Beta_helix"/>
</dbReference>
<comment type="subcellular location">
    <subcellularLocation>
        <location evidence="2">Secreted</location>
    </subcellularLocation>
</comment>
<dbReference type="EMBL" id="SODP01000001">
    <property type="protein sequence ID" value="TDW78065.1"/>
    <property type="molecule type" value="Genomic_DNA"/>
</dbReference>
<feature type="signal peptide" evidence="10">
    <location>
        <begin position="1"/>
        <end position="40"/>
    </location>
</feature>
<dbReference type="InterPro" id="IPR012334">
    <property type="entry name" value="Pectin_lyas_fold"/>
</dbReference>
<dbReference type="PANTHER" id="PTHR40088">
    <property type="entry name" value="PECTATE LYASE (EUROFUNG)"/>
    <property type="match status" value="1"/>
</dbReference>
<evidence type="ECO:0000259" key="11">
    <source>
        <dbReference type="Pfam" id="PF13229"/>
    </source>
</evidence>
<evidence type="ECO:0000256" key="9">
    <source>
        <dbReference type="SAM" id="MobiDB-lite"/>
    </source>
</evidence>
<feature type="domain" description="Right handed beta helix" evidence="11">
    <location>
        <begin position="120"/>
        <end position="264"/>
    </location>
</feature>
<comment type="cofactor">
    <cofactor evidence="1">
        <name>Ca(2+)</name>
        <dbReference type="ChEBI" id="CHEBI:29108"/>
    </cofactor>
</comment>
<dbReference type="InterPro" id="IPR011050">
    <property type="entry name" value="Pectin_lyase_fold/virulence"/>
</dbReference>
<keyword evidence="3" id="KW-0964">Secreted</keyword>
<dbReference type="AlphaFoldDB" id="A0A4R8CPM7"/>
<protein>
    <submittedName>
        <fullName evidence="12">Parallel beta-helix repeat protein</fullName>
    </submittedName>
</protein>
<keyword evidence="13" id="KW-1185">Reference proteome</keyword>
<dbReference type="SUPFAM" id="SSF51126">
    <property type="entry name" value="Pectin lyase-like"/>
    <property type="match status" value="1"/>
</dbReference>
<evidence type="ECO:0000256" key="4">
    <source>
        <dbReference type="ARBA" id="ARBA00022723"/>
    </source>
</evidence>
<evidence type="ECO:0000256" key="3">
    <source>
        <dbReference type="ARBA" id="ARBA00022525"/>
    </source>
</evidence>
<dbReference type="GO" id="GO:0046872">
    <property type="term" value="F:metal ion binding"/>
    <property type="evidence" value="ECO:0007669"/>
    <property type="project" value="UniProtKB-KW"/>
</dbReference>
<organism evidence="12 13">
    <name type="scientific">Kribbella pratensis</name>
    <dbReference type="NCBI Taxonomy" id="2512112"/>
    <lineage>
        <taxon>Bacteria</taxon>
        <taxon>Bacillati</taxon>
        <taxon>Actinomycetota</taxon>
        <taxon>Actinomycetes</taxon>
        <taxon>Propionibacteriales</taxon>
        <taxon>Kribbellaceae</taxon>
        <taxon>Kribbella</taxon>
    </lineage>
</organism>
<dbReference type="InterPro" id="IPR006626">
    <property type="entry name" value="PbH1"/>
</dbReference>
<evidence type="ECO:0000256" key="5">
    <source>
        <dbReference type="ARBA" id="ARBA00022729"/>
    </source>
</evidence>
<reference evidence="12 13" key="1">
    <citation type="submission" date="2019-03" db="EMBL/GenBank/DDBJ databases">
        <title>Genomic Encyclopedia of Type Strains, Phase III (KMG-III): the genomes of soil and plant-associated and newly described type strains.</title>
        <authorList>
            <person name="Whitman W."/>
        </authorList>
    </citation>
    <scope>NUCLEOTIDE SEQUENCE [LARGE SCALE GENOMIC DNA]</scope>
    <source>
        <strain evidence="12 13">VKM Ac-2573</strain>
    </source>
</reference>
<keyword evidence="7" id="KW-0456">Lyase</keyword>
<dbReference type="PROSITE" id="PS51257">
    <property type="entry name" value="PROKAR_LIPOPROTEIN"/>
    <property type="match status" value="1"/>
</dbReference>
<keyword evidence="5 10" id="KW-0732">Signal</keyword>
<evidence type="ECO:0000313" key="12">
    <source>
        <dbReference type="EMBL" id="TDW78065.1"/>
    </source>
</evidence>
<keyword evidence="6" id="KW-0106">Calcium</keyword>
<name>A0A4R8CPM7_9ACTN</name>
<dbReference type="Proteomes" id="UP000295146">
    <property type="component" value="Unassembled WGS sequence"/>
</dbReference>
<dbReference type="Pfam" id="PF13229">
    <property type="entry name" value="Beta_helix"/>
    <property type="match status" value="1"/>
</dbReference>
<feature type="chain" id="PRO_5020954730" evidence="10">
    <location>
        <begin position="41"/>
        <end position="455"/>
    </location>
</feature>
<dbReference type="GO" id="GO:0005576">
    <property type="term" value="C:extracellular region"/>
    <property type="evidence" value="ECO:0007669"/>
    <property type="project" value="UniProtKB-SubCell"/>
</dbReference>
<dbReference type="InterPro" id="IPR022441">
    <property type="entry name" value="Para_beta_helix_rpt-2"/>
</dbReference>
<keyword evidence="4" id="KW-0479">Metal-binding</keyword>
<dbReference type="NCBIfam" id="TIGR03804">
    <property type="entry name" value="para_beta_helix"/>
    <property type="match status" value="1"/>
</dbReference>
<comment type="similarity">
    <text evidence="8">Belongs to the polysaccharide lyase 9 family.</text>
</comment>
<dbReference type="PANTHER" id="PTHR40088:SF1">
    <property type="entry name" value="PECTATE LYASE PEL9"/>
    <property type="match status" value="1"/>
</dbReference>
<dbReference type="OrthoDB" id="226690at2"/>